<comment type="caution">
    <text evidence="1">The sequence shown here is derived from an EMBL/GenBank/DDBJ whole genome shotgun (WGS) entry which is preliminary data.</text>
</comment>
<sequence length="145" mass="15342">MSKFLKGLLILMGVGFVSLPLLIWATAPKGSVSDVAIAPVSVPISQVDPITDYQAGLSAVPSMAAFVADVRLGLIDGLVEIEVTPQFQAEAKADREGLAVVLWEAWTRSYGGDDVDNARIRLVDEQGRQVGGSRAIAGSVIYVDD</sequence>
<evidence type="ECO:0000313" key="1">
    <source>
        <dbReference type="EMBL" id="PZO13145.1"/>
    </source>
</evidence>
<accession>A0A2W4VTT8</accession>
<reference evidence="1 2" key="2">
    <citation type="submission" date="2018-06" db="EMBL/GenBank/DDBJ databases">
        <title>Metagenomic assembly of (sub)arctic Cyanobacteria and their associated microbiome from non-axenic cultures.</title>
        <authorList>
            <person name="Baurain D."/>
        </authorList>
    </citation>
    <scope>NUCLEOTIDE SEQUENCE [LARGE SCALE GENOMIC DNA]</scope>
    <source>
        <strain evidence="1">ULC129bin1</strain>
    </source>
</reference>
<dbReference type="EMBL" id="QBMC01000132">
    <property type="protein sequence ID" value="PZO13145.1"/>
    <property type="molecule type" value="Genomic_DNA"/>
</dbReference>
<organism evidence="1 2">
    <name type="scientific">Leptolyngbya foveolarum</name>
    <dbReference type="NCBI Taxonomy" id="47253"/>
    <lineage>
        <taxon>Bacteria</taxon>
        <taxon>Bacillati</taxon>
        <taxon>Cyanobacteriota</taxon>
        <taxon>Cyanophyceae</taxon>
        <taxon>Leptolyngbyales</taxon>
        <taxon>Leptolyngbyaceae</taxon>
        <taxon>Leptolyngbya group</taxon>
        <taxon>Leptolyngbya</taxon>
    </lineage>
</organism>
<protein>
    <submittedName>
        <fullName evidence="1">Uncharacterized protein</fullName>
    </submittedName>
</protein>
<name>A0A2W4VTT8_9CYAN</name>
<evidence type="ECO:0000313" key="2">
    <source>
        <dbReference type="Proteomes" id="UP000249354"/>
    </source>
</evidence>
<reference evidence="2" key="1">
    <citation type="submission" date="2018-04" db="EMBL/GenBank/DDBJ databases">
        <authorList>
            <person name="Cornet L."/>
        </authorList>
    </citation>
    <scope>NUCLEOTIDE SEQUENCE [LARGE SCALE GENOMIC DNA]</scope>
</reference>
<dbReference type="Proteomes" id="UP000249354">
    <property type="component" value="Unassembled WGS sequence"/>
</dbReference>
<gene>
    <name evidence="1" type="ORF">DCF25_16480</name>
</gene>
<dbReference type="AlphaFoldDB" id="A0A2W4VTT8"/>
<proteinExistence type="predicted"/>